<protein>
    <submittedName>
        <fullName evidence="1">Uncharacterized protein</fullName>
    </submittedName>
</protein>
<evidence type="ECO:0000313" key="1">
    <source>
        <dbReference type="EMBL" id="MPC23163.1"/>
    </source>
</evidence>
<comment type="caution">
    <text evidence="1">The sequence shown here is derived from an EMBL/GenBank/DDBJ whole genome shotgun (WGS) entry which is preliminary data.</text>
</comment>
<dbReference type="EMBL" id="VSRR010001173">
    <property type="protein sequence ID" value="MPC23163.1"/>
    <property type="molecule type" value="Genomic_DNA"/>
</dbReference>
<accession>A0A5B7DQC0</accession>
<evidence type="ECO:0000313" key="2">
    <source>
        <dbReference type="Proteomes" id="UP000324222"/>
    </source>
</evidence>
<organism evidence="1 2">
    <name type="scientific">Portunus trituberculatus</name>
    <name type="common">Swimming crab</name>
    <name type="synonym">Neptunus trituberculatus</name>
    <dbReference type="NCBI Taxonomy" id="210409"/>
    <lineage>
        <taxon>Eukaryota</taxon>
        <taxon>Metazoa</taxon>
        <taxon>Ecdysozoa</taxon>
        <taxon>Arthropoda</taxon>
        <taxon>Crustacea</taxon>
        <taxon>Multicrustacea</taxon>
        <taxon>Malacostraca</taxon>
        <taxon>Eumalacostraca</taxon>
        <taxon>Eucarida</taxon>
        <taxon>Decapoda</taxon>
        <taxon>Pleocyemata</taxon>
        <taxon>Brachyura</taxon>
        <taxon>Eubrachyura</taxon>
        <taxon>Portunoidea</taxon>
        <taxon>Portunidae</taxon>
        <taxon>Portuninae</taxon>
        <taxon>Portunus</taxon>
    </lineage>
</organism>
<name>A0A5B7DQC0_PORTR</name>
<dbReference type="AlphaFoldDB" id="A0A5B7DQC0"/>
<reference evidence="1 2" key="1">
    <citation type="submission" date="2019-05" db="EMBL/GenBank/DDBJ databases">
        <title>Another draft genome of Portunus trituberculatus and its Hox gene families provides insights of decapod evolution.</title>
        <authorList>
            <person name="Jeong J.-H."/>
            <person name="Song I."/>
            <person name="Kim S."/>
            <person name="Choi T."/>
            <person name="Kim D."/>
            <person name="Ryu S."/>
            <person name="Kim W."/>
        </authorList>
    </citation>
    <scope>NUCLEOTIDE SEQUENCE [LARGE SCALE GENOMIC DNA]</scope>
    <source>
        <tissue evidence="1">Muscle</tissue>
    </source>
</reference>
<keyword evidence="2" id="KW-1185">Reference proteome</keyword>
<sequence>MQTTEPPKQISLLYIRQGTVTDTAEEAARFVGSVNTKIDPFPLPSSSRLPNVAWSSCSTPSGSASLAITPFSSTAGIRIQSSCMVSWVLNMDAGMICDNRNAYKSLRAIKSCQQFSALLCISHSIIMSHFPFLVVMLFKNKCSWAAHLFFLLHHHPCREMHSPGTGGGACCRHYCRPFLYGHLIPILILSQEI</sequence>
<gene>
    <name evidence="1" type="ORF">E2C01_016202</name>
</gene>
<proteinExistence type="predicted"/>
<dbReference type="Proteomes" id="UP000324222">
    <property type="component" value="Unassembled WGS sequence"/>
</dbReference>